<sequence>HGNIEINENIDEFDAFPEMAGEFFSFSSVDASDFDKAGELNAA</sequence>
<accession>A0A0F9K9T4</accession>
<evidence type="ECO:0000313" key="1">
    <source>
        <dbReference type="EMBL" id="KKM18848.1"/>
    </source>
</evidence>
<reference evidence="1" key="1">
    <citation type="journal article" date="2015" name="Nature">
        <title>Complex archaea that bridge the gap between prokaryotes and eukaryotes.</title>
        <authorList>
            <person name="Spang A."/>
            <person name="Saw J.H."/>
            <person name="Jorgensen S.L."/>
            <person name="Zaremba-Niedzwiedzka K."/>
            <person name="Martijn J."/>
            <person name="Lind A.E."/>
            <person name="van Eijk R."/>
            <person name="Schleper C."/>
            <person name="Guy L."/>
            <person name="Ettema T.J."/>
        </authorList>
    </citation>
    <scope>NUCLEOTIDE SEQUENCE</scope>
</reference>
<dbReference type="AlphaFoldDB" id="A0A0F9K9T4"/>
<gene>
    <name evidence="1" type="ORF">LCGC14_1661590</name>
</gene>
<protein>
    <submittedName>
        <fullName evidence="1">Uncharacterized protein</fullName>
    </submittedName>
</protein>
<dbReference type="EMBL" id="LAZR01014131">
    <property type="protein sequence ID" value="KKM18848.1"/>
    <property type="molecule type" value="Genomic_DNA"/>
</dbReference>
<feature type="non-terminal residue" evidence="1">
    <location>
        <position position="1"/>
    </location>
</feature>
<proteinExistence type="predicted"/>
<organism evidence="1">
    <name type="scientific">marine sediment metagenome</name>
    <dbReference type="NCBI Taxonomy" id="412755"/>
    <lineage>
        <taxon>unclassified sequences</taxon>
        <taxon>metagenomes</taxon>
        <taxon>ecological metagenomes</taxon>
    </lineage>
</organism>
<name>A0A0F9K9T4_9ZZZZ</name>
<comment type="caution">
    <text evidence="1">The sequence shown here is derived from an EMBL/GenBank/DDBJ whole genome shotgun (WGS) entry which is preliminary data.</text>
</comment>